<feature type="compositionally biased region" description="Basic and acidic residues" evidence="1">
    <location>
        <begin position="12"/>
        <end position="22"/>
    </location>
</feature>
<proteinExistence type="predicted"/>
<sequence>MEDTHYSPIEASGHHQLPDKGFGDVSDCSVYCLRAYRGPCLWLPFPGLSGRTAAGRPRWPASRGLRTSAAPARLQG</sequence>
<evidence type="ECO:0000256" key="1">
    <source>
        <dbReference type="SAM" id="MobiDB-lite"/>
    </source>
</evidence>
<keyword evidence="3" id="KW-1185">Reference proteome</keyword>
<feature type="region of interest" description="Disordered" evidence="1">
    <location>
        <begin position="1"/>
        <end position="22"/>
    </location>
</feature>
<accession>A0A4Z2HR81</accession>
<protein>
    <submittedName>
        <fullName evidence="2">Uncharacterized protein</fullName>
    </submittedName>
</protein>
<reference evidence="2 3" key="1">
    <citation type="submission" date="2019-03" db="EMBL/GenBank/DDBJ databases">
        <title>First draft genome of Liparis tanakae, snailfish: a comprehensive survey of snailfish specific genes.</title>
        <authorList>
            <person name="Kim W."/>
            <person name="Song I."/>
            <person name="Jeong J.-H."/>
            <person name="Kim D."/>
            <person name="Kim S."/>
            <person name="Ryu S."/>
            <person name="Song J.Y."/>
            <person name="Lee S.K."/>
        </authorList>
    </citation>
    <scope>NUCLEOTIDE SEQUENCE [LARGE SCALE GENOMIC DNA]</scope>
    <source>
        <tissue evidence="2">Muscle</tissue>
    </source>
</reference>
<organism evidence="2 3">
    <name type="scientific">Liparis tanakae</name>
    <name type="common">Tanaka's snailfish</name>
    <dbReference type="NCBI Taxonomy" id="230148"/>
    <lineage>
        <taxon>Eukaryota</taxon>
        <taxon>Metazoa</taxon>
        <taxon>Chordata</taxon>
        <taxon>Craniata</taxon>
        <taxon>Vertebrata</taxon>
        <taxon>Euteleostomi</taxon>
        <taxon>Actinopterygii</taxon>
        <taxon>Neopterygii</taxon>
        <taxon>Teleostei</taxon>
        <taxon>Neoteleostei</taxon>
        <taxon>Acanthomorphata</taxon>
        <taxon>Eupercaria</taxon>
        <taxon>Perciformes</taxon>
        <taxon>Cottioidei</taxon>
        <taxon>Cottales</taxon>
        <taxon>Liparidae</taxon>
        <taxon>Liparis</taxon>
    </lineage>
</organism>
<dbReference type="Proteomes" id="UP000314294">
    <property type="component" value="Unassembled WGS sequence"/>
</dbReference>
<gene>
    <name evidence="2" type="ORF">EYF80_021726</name>
</gene>
<name>A0A4Z2HR81_9TELE</name>
<evidence type="ECO:0000313" key="2">
    <source>
        <dbReference type="EMBL" id="TNN68081.1"/>
    </source>
</evidence>
<evidence type="ECO:0000313" key="3">
    <source>
        <dbReference type="Proteomes" id="UP000314294"/>
    </source>
</evidence>
<comment type="caution">
    <text evidence="2">The sequence shown here is derived from an EMBL/GenBank/DDBJ whole genome shotgun (WGS) entry which is preliminary data.</text>
</comment>
<dbReference type="EMBL" id="SRLO01000195">
    <property type="protein sequence ID" value="TNN68081.1"/>
    <property type="molecule type" value="Genomic_DNA"/>
</dbReference>
<feature type="region of interest" description="Disordered" evidence="1">
    <location>
        <begin position="53"/>
        <end position="76"/>
    </location>
</feature>
<dbReference type="AlphaFoldDB" id="A0A4Z2HR81"/>